<evidence type="ECO:0000313" key="1">
    <source>
        <dbReference type="EMBL" id="MDH8677139.1"/>
    </source>
</evidence>
<reference evidence="1 2" key="1">
    <citation type="submission" date="2023-04" db="EMBL/GenBank/DDBJ databases">
        <title>Fusibacter bizertensis strain WBS, isolated from littoral bottom sediments of the Arctic seas - biochemical and genomic analysis.</title>
        <authorList>
            <person name="Brioukhanov A.L."/>
        </authorList>
    </citation>
    <scope>NUCLEOTIDE SEQUENCE [LARGE SCALE GENOMIC DNA]</scope>
    <source>
        <strain evidence="1 2">WBS</strain>
    </source>
</reference>
<dbReference type="Proteomes" id="UP001158045">
    <property type="component" value="Unassembled WGS sequence"/>
</dbReference>
<dbReference type="InterPro" id="IPR001451">
    <property type="entry name" value="Hexapep"/>
</dbReference>
<dbReference type="RefSeq" id="WP_281092937.1">
    <property type="nucleotide sequence ID" value="NZ_JARYZI010000001.1"/>
</dbReference>
<dbReference type="InterPro" id="IPR050484">
    <property type="entry name" value="Transf_Hexapept/Carb_Anhydrase"/>
</dbReference>
<keyword evidence="2" id="KW-1185">Reference proteome</keyword>
<proteinExistence type="predicted"/>
<accession>A0ABT6N9R2</accession>
<dbReference type="EMBL" id="JARYZI010000001">
    <property type="protein sequence ID" value="MDH8677139.1"/>
    <property type="molecule type" value="Genomic_DNA"/>
</dbReference>
<dbReference type="PANTHER" id="PTHR13061:SF29">
    <property type="entry name" value="GAMMA CARBONIC ANHYDRASE-LIKE 1, MITOCHONDRIAL-RELATED"/>
    <property type="match status" value="1"/>
</dbReference>
<dbReference type="SUPFAM" id="SSF51161">
    <property type="entry name" value="Trimeric LpxA-like enzymes"/>
    <property type="match status" value="1"/>
</dbReference>
<dbReference type="Gene3D" id="2.160.10.10">
    <property type="entry name" value="Hexapeptide repeat proteins"/>
    <property type="match status" value="1"/>
</dbReference>
<organism evidence="1 2">
    <name type="scientific">Fusibacter bizertensis</name>
    <dbReference type="NCBI Taxonomy" id="1488331"/>
    <lineage>
        <taxon>Bacteria</taxon>
        <taxon>Bacillati</taxon>
        <taxon>Bacillota</taxon>
        <taxon>Clostridia</taxon>
        <taxon>Eubacteriales</taxon>
        <taxon>Eubacteriales Family XII. Incertae Sedis</taxon>
        <taxon>Fusibacter</taxon>
    </lineage>
</organism>
<comment type="caution">
    <text evidence="1">The sequence shown here is derived from an EMBL/GenBank/DDBJ whole genome shotgun (WGS) entry which is preliminary data.</text>
</comment>
<evidence type="ECO:0000313" key="2">
    <source>
        <dbReference type="Proteomes" id="UP001158045"/>
    </source>
</evidence>
<dbReference type="CDD" id="cd04645">
    <property type="entry name" value="LbH_gamma_CA_like"/>
    <property type="match status" value="1"/>
</dbReference>
<dbReference type="InterPro" id="IPR011004">
    <property type="entry name" value="Trimer_LpxA-like_sf"/>
</dbReference>
<dbReference type="InterPro" id="IPR047324">
    <property type="entry name" value="LbH_gamma_CA-like"/>
</dbReference>
<dbReference type="Pfam" id="PF00132">
    <property type="entry name" value="Hexapep"/>
    <property type="match status" value="1"/>
</dbReference>
<protein>
    <submittedName>
        <fullName evidence="1">Gamma carbonic anhydrase family protein</fullName>
    </submittedName>
</protein>
<name>A0ABT6N9R2_9FIRM</name>
<dbReference type="PANTHER" id="PTHR13061">
    <property type="entry name" value="DYNACTIN SUBUNIT P25"/>
    <property type="match status" value="1"/>
</dbReference>
<sequence>MRVAIKGYTPSVDQSCFVADTADLIGQVIVEQDANIWYNTVVRGDVELITIGKGTNVQDLSVIHTSKGYPASIGQGVTIGHRAICHGCTIEDDVLIGMGSIILDGAYIESNVIIGAGSLVPPKKRIPSGSLVMGSPAKVVRTLTEEEIEGIKQSARGYVELSQHYKSK</sequence>
<gene>
    <name evidence="1" type="ORF">QE109_03205</name>
</gene>